<evidence type="ECO:0000313" key="2">
    <source>
        <dbReference type="Proteomes" id="UP001482620"/>
    </source>
</evidence>
<dbReference type="EMBL" id="JAHRIQ010106693">
    <property type="protein sequence ID" value="MEQ2256224.1"/>
    <property type="molecule type" value="Genomic_DNA"/>
</dbReference>
<organism evidence="1 2">
    <name type="scientific">Ilyodon furcidens</name>
    <name type="common">goldbreast splitfin</name>
    <dbReference type="NCBI Taxonomy" id="33524"/>
    <lineage>
        <taxon>Eukaryota</taxon>
        <taxon>Metazoa</taxon>
        <taxon>Chordata</taxon>
        <taxon>Craniata</taxon>
        <taxon>Vertebrata</taxon>
        <taxon>Euteleostomi</taxon>
        <taxon>Actinopterygii</taxon>
        <taxon>Neopterygii</taxon>
        <taxon>Teleostei</taxon>
        <taxon>Neoteleostei</taxon>
        <taxon>Acanthomorphata</taxon>
        <taxon>Ovalentaria</taxon>
        <taxon>Atherinomorphae</taxon>
        <taxon>Cyprinodontiformes</taxon>
        <taxon>Goodeidae</taxon>
        <taxon>Ilyodon</taxon>
    </lineage>
</organism>
<comment type="caution">
    <text evidence="1">The sequence shown here is derived from an EMBL/GenBank/DDBJ whole genome shotgun (WGS) entry which is preliminary data.</text>
</comment>
<name>A0ABV0VGI3_9TELE</name>
<accession>A0ABV0VGI3</accession>
<reference evidence="1 2" key="1">
    <citation type="submission" date="2021-06" db="EMBL/GenBank/DDBJ databases">
        <authorList>
            <person name="Palmer J.M."/>
        </authorList>
    </citation>
    <scope>NUCLEOTIDE SEQUENCE [LARGE SCALE GENOMIC DNA]</scope>
    <source>
        <strain evidence="2">if_2019</strain>
        <tissue evidence="1">Muscle</tissue>
    </source>
</reference>
<protein>
    <submittedName>
        <fullName evidence="1">Uncharacterized protein</fullName>
    </submittedName>
</protein>
<proteinExistence type="predicted"/>
<evidence type="ECO:0000313" key="1">
    <source>
        <dbReference type="EMBL" id="MEQ2256224.1"/>
    </source>
</evidence>
<dbReference type="Proteomes" id="UP001482620">
    <property type="component" value="Unassembled WGS sequence"/>
</dbReference>
<sequence>MATTGSSSDADRMYSKLIDEGSYESSRGPDVQHSGEEGGRFGIFIQLQGPVMEVHSKPCFIPVKKKQKRNIVYANKHSYVTTKWLCHFSLLLLFSMYLFCTC</sequence>
<keyword evidence="2" id="KW-1185">Reference proteome</keyword>
<gene>
    <name evidence="1" type="ORF">ILYODFUR_022161</name>
</gene>